<feature type="transmembrane region" description="Helical" evidence="1">
    <location>
        <begin position="89"/>
        <end position="108"/>
    </location>
</feature>
<proteinExistence type="predicted"/>
<name>A0A562MHX4_9SPHI</name>
<keyword evidence="1" id="KW-0472">Membrane</keyword>
<keyword evidence="3" id="KW-0238">DNA-binding</keyword>
<reference evidence="3 4" key="1">
    <citation type="journal article" date="2015" name="Stand. Genomic Sci.">
        <title>Genomic Encyclopedia of Bacterial and Archaeal Type Strains, Phase III: the genomes of soil and plant-associated and newly described type strains.</title>
        <authorList>
            <person name="Whitman W.B."/>
            <person name="Woyke T."/>
            <person name="Klenk H.P."/>
            <person name="Zhou Y."/>
            <person name="Lilburn T.G."/>
            <person name="Beck B.J."/>
            <person name="De Vos P."/>
            <person name="Vandamme P."/>
            <person name="Eisen J.A."/>
            <person name="Garrity G."/>
            <person name="Hugenholtz P."/>
            <person name="Kyrpides N.C."/>
        </authorList>
    </citation>
    <scope>NUCLEOTIDE SEQUENCE [LARGE SCALE GENOMIC DNA]</scope>
    <source>
        <strain evidence="3 4">CGMCC 1.6855</strain>
    </source>
</reference>
<feature type="transmembrane region" description="Helical" evidence="1">
    <location>
        <begin position="57"/>
        <end position="77"/>
    </location>
</feature>
<dbReference type="Proteomes" id="UP000315908">
    <property type="component" value="Unassembled WGS sequence"/>
</dbReference>
<sequence length="287" mass="32963">MIYKKSIINYLNIVIPKIVSIRELLTYALLLGLSAYVFLLVFQPFGTYNFENAYKFSLLSGYGAILSIAYALISIVLRKKRGTVAIELFRIFLVFLLSSFLNFVYHGWFINQTPLQWTNLPYIGCYTLSLYSPIAAIYFLLRVDKRHSNHEKNNSSMESLSIKPAMILSQANDCHLALVDIPNGNQPLKLLPNDFIFAKSMDNYCMIYFRKDGMVKKQMVRITLSRLSELLNTMSIHRCHRSFLVNFEKILVKEGNAQGFLLRFADTEDCAVISRSAIESVRPYLSD</sequence>
<dbReference type="EMBL" id="VLKR01000013">
    <property type="protein sequence ID" value="TWI19438.1"/>
    <property type="molecule type" value="Genomic_DNA"/>
</dbReference>
<feature type="transmembrane region" description="Helical" evidence="1">
    <location>
        <begin position="24"/>
        <end position="45"/>
    </location>
</feature>
<evidence type="ECO:0000313" key="4">
    <source>
        <dbReference type="Proteomes" id="UP000315908"/>
    </source>
</evidence>
<comment type="caution">
    <text evidence="3">The sequence shown here is derived from an EMBL/GenBank/DDBJ whole genome shotgun (WGS) entry which is preliminary data.</text>
</comment>
<accession>A0A562MHX4</accession>
<evidence type="ECO:0000313" key="3">
    <source>
        <dbReference type="EMBL" id="TWI19438.1"/>
    </source>
</evidence>
<dbReference type="RefSeq" id="WP_145328273.1">
    <property type="nucleotide sequence ID" value="NZ_JBPFPU010000039.1"/>
</dbReference>
<protein>
    <submittedName>
        <fullName evidence="3">LytTr DNA-binding domain-containing protein</fullName>
    </submittedName>
</protein>
<keyword evidence="1" id="KW-1133">Transmembrane helix</keyword>
<dbReference type="SMART" id="SM00850">
    <property type="entry name" value="LytTR"/>
    <property type="match status" value="1"/>
</dbReference>
<dbReference type="AlphaFoldDB" id="A0A562MHX4"/>
<gene>
    <name evidence="3" type="ORF">IQ31_02752</name>
</gene>
<dbReference type="Pfam" id="PF04397">
    <property type="entry name" value="LytTR"/>
    <property type="match status" value="1"/>
</dbReference>
<feature type="transmembrane region" description="Helical" evidence="1">
    <location>
        <begin position="120"/>
        <end position="141"/>
    </location>
</feature>
<feature type="domain" description="HTH LytTR-type" evidence="2">
    <location>
        <begin position="185"/>
        <end position="286"/>
    </location>
</feature>
<organism evidence="3 4">
    <name type="scientific">Sphingobacterium siyangense</name>
    <dbReference type="NCBI Taxonomy" id="459529"/>
    <lineage>
        <taxon>Bacteria</taxon>
        <taxon>Pseudomonadati</taxon>
        <taxon>Bacteroidota</taxon>
        <taxon>Sphingobacteriia</taxon>
        <taxon>Sphingobacteriales</taxon>
        <taxon>Sphingobacteriaceae</taxon>
        <taxon>Sphingobacterium</taxon>
    </lineage>
</organism>
<keyword evidence="1" id="KW-0812">Transmembrane</keyword>
<dbReference type="OrthoDB" id="1118393at2"/>
<evidence type="ECO:0000256" key="1">
    <source>
        <dbReference type="SAM" id="Phobius"/>
    </source>
</evidence>
<dbReference type="InterPro" id="IPR007492">
    <property type="entry name" value="LytTR_DNA-bd_dom"/>
</dbReference>
<dbReference type="GO" id="GO:0003677">
    <property type="term" value="F:DNA binding"/>
    <property type="evidence" value="ECO:0007669"/>
    <property type="project" value="UniProtKB-KW"/>
</dbReference>
<evidence type="ECO:0000259" key="2">
    <source>
        <dbReference type="SMART" id="SM00850"/>
    </source>
</evidence>
<dbReference type="Gene3D" id="2.40.50.1020">
    <property type="entry name" value="LytTr DNA-binding domain"/>
    <property type="match status" value="1"/>
</dbReference>